<dbReference type="InterPro" id="IPR029063">
    <property type="entry name" value="SAM-dependent_MTases_sf"/>
</dbReference>
<dbReference type="PRINTS" id="PR00105">
    <property type="entry name" value="C5METTRFRASE"/>
</dbReference>
<dbReference type="InterPro" id="IPR001525">
    <property type="entry name" value="C5_MeTfrase"/>
</dbReference>
<dbReference type="InterPro" id="IPR050750">
    <property type="entry name" value="C5-MTase"/>
</dbReference>
<reference evidence="8 9" key="1">
    <citation type="journal article" date="2016" name="Nat. Commun.">
        <title>Thousands of microbial genomes shed light on interconnected biogeochemical processes in an aquifer system.</title>
        <authorList>
            <person name="Anantharaman K."/>
            <person name="Brown C.T."/>
            <person name="Hug L.A."/>
            <person name="Sharon I."/>
            <person name="Castelle C.J."/>
            <person name="Probst A.J."/>
            <person name="Thomas B.C."/>
            <person name="Singh A."/>
            <person name="Wilkins M.J."/>
            <person name="Karaoz U."/>
            <person name="Brodie E.L."/>
            <person name="Williams K.H."/>
            <person name="Hubbard S.S."/>
            <person name="Banfield J.F."/>
        </authorList>
    </citation>
    <scope>NUCLEOTIDE SEQUENCE [LARGE SCALE GENOMIC DNA]</scope>
</reference>
<name>A0A1F7I5E4_9BACT</name>
<dbReference type="PROSITE" id="PS00094">
    <property type="entry name" value="C5_MTASE_1"/>
    <property type="match status" value="1"/>
</dbReference>
<dbReference type="NCBIfam" id="TIGR00675">
    <property type="entry name" value="dcm"/>
    <property type="match status" value="1"/>
</dbReference>
<evidence type="ECO:0000256" key="6">
    <source>
        <dbReference type="RuleBase" id="RU000416"/>
    </source>
</evidence>
<dbReference type="GO" id="GO:0032259">
    <property type="term" value="P:methylation"/>
    <property type="evidence" value="ECO:0007669"/>
    <property type="project" value="UniProtKB-KW"/>
</dbReference>
<protein>
    <recommendedName>
        <fullName evidence="7">Cytosine-specific methyltransferase</fullName>
        <ecNumber evidence="7">2.1.1.37</ecNumber>
    </recommendedName>
</protein>
<keyword evidence="4" id="KW-0680">Restriction system</keyword>
<dbReference type="Pfam" id="PF00145">
    <property type="entry name" value="DNA_methylase"/>
    <property type="match status" value="1"/>
</dbReference>
<accession>A0A1F7I5E4</accession>
<evidence type="ECO:0000256" key="2">
    <source>
        <dbReference type="ARBA" id="ARBA00022679"/>
    </source>
</evidence>
<dbReference type="InterPro" id="IPR031303">
    <property type="entry name" value="C5_meth_CS"/>
</dbReference>
<dbReference type="GO" id="GO:0009307">
    <property type="term" value="P:DNA restriction-modification system"/>
    <property type="evidence" value="ECO:0007669"/>
    <property type="project" value="UniProtKB-KW"/>
</dbReference>
<comment type="catalytic activity">
    <reaction evidence="7">
        <text>a 2'-deoxycytidine in DNA + S-adenosyl-L-methionine = a 5-methyl-2'-deoxycytidine in DNA + S-adenosyl-L-homocysteine + H(+)</text>
        <dbReference type="Rhea" id="RHEA:13681"/>
        <dbReference type="Rhea" id="RHEA-COMP:11369"/>
        <dbReference type="Rhea" id="RHEA-COMP:11370"/>
        <dbReference type="ChEBI" id="CHEBI:15378"/>
        <dbReference type="ChEBI" id="CHEBI:57856"/>
        <dbReference type="ChEBI" id="CHEBI:59789"/>
        <dbReference type="ChEBI" id="CHEBI:85452"/>
        <dbReference type="ChEBI" id="CHEBI:85454"/>
        <dbReference type="EC" id="2.1.1.37"/>
    </reaction>
</comment>
<keyword evidence="1 5" id="KW-0489">Methyltransferase</keyword>
<dbReference type="Gene3D" id="3.90.120.10">
    <property type="entry name" value="DNA Methylase, subunit A, domain 2"/>
    <property type="match status" value="1"/>
</dbReference>
<dbReference type="SUPFAM" id="SSF53335">
    <property type="entry name" value="S-adenosyl-L-methionine-dependent methyltransferases"/>
    <property type="match status" value="1"/>
</dbReference>
<feature type="active site" evidence="5">
    <location>
        <position position="77"/>
    </location>
</feature>
<dbReference type="CDD" id="cd00315">
    <property type="entry name" value="Cyt_C5_DNA_methylase"/>
    <property type="match status" value="1"/>
</dbReference>
<evidence type="ECO:0000256" key="5">
    <source>
        <dbReference type="PROSITE-ProRule" id="PRU01016"/>
    </source>
</evidence>
<sequence>MLIKKKKITAIDLFAGIGGMRLGFEKAGFEIVYSNDIDKYSCETYKANFGEIDERDIREVRAEKLPDFDVLLGGFPCQPFSQIGKRDGLDDPRGQLFNEIVRILNVKKPRAFVLENVKNLIRHNRGETFTHIKNELQKAGNGYSIFYEVLNSKNFGVPQQRERTYIVGLKKESAVFAFPQKGKYVRAKILRDVLEKTIPERHYLTEKYYKGLLNHKKRHNERGSGFGCAVVDLEGVSNTLVCGNMGRERNLIKDAPSEKNRWGIRKLTPRECARLQGFPDSFKIPVSDTQAYKQFGNAVSVPVAKEIATALKNHLLGLNKTHTSYQLVKPLSLESLSYTF</sequence>
<keyword evidence="3 5" id="KW-0949">S-adenosyl-L-methionine</keyword>
<gene>
    <name evidence="8" type="ORF">A3F34_03345</name>
</gene>
<proteinExistence type="inferred from homology"/>
<organism evidence="8 9">
    <name type="scientific">Candidatus Roizmanbacteria bacterium RIFCSPHIGHO2_12_FULL_44_10</name>
    <dbReference type="NCBI Taxonomy" id="1802054"/>
    <lineage>
        <taxon>Bacteria</taxon>
        <taxon>Candidatus Roizmaniibacteriota</taxon>
    </lineage>
</organism>
<dbReference type="EC" id="2.1.1.37" evidence="7"/>
<evidence type="ECO:0000256" key="7">
    <source>
        <dbReference type="RuleBase" id="RU000417"/>
    </source>
</evidence>
<dbReference type="AlphaFoldDB" id="A0A1F7I5E4"/>
<dbReference type="EMBL" id="MGAE01000052">
    <property type="protein sequence ID" value="OGK38591.1"/>
    <property type="molecule type" value="Genomic_DNA"/>
</dbReference>
<evidence type="ECO:0000256" key="3">
    <source>
        <dbReference type="ARBA" id="ARBA00022691"/>
    </source>
</evidence>
<dbReference type="InterPro" id="IPR018117">
    <property type="entry name" value="C5_DNA_meth_AS"/>
</dbReference>
<dbReference type="PANTHER" id="PTHR46098">
    <property type="entry name" value="TRNA (CYTOSINE(38)-C(5))-METHYLTRANSFERASE"/>
    <property type="match status" value="1"/>
</dbReference>
<dbReference type="PANTHER" id="PTHR46098:SF1">
    <property type="entry name" value="TRNA (CYTOSINE(38)-C(5))-METHYLTRANSFERASE"/>
    <property type="match status" value="1"/>
</dbReference>
<evidence type="ECO:0000313" key="9">
    <source>
        <dbReference type="Proteomes" id="UP000179024"/>
    </source>
</evidence>
<dbReference type="Proteomes" id="UP000179024">
    <property type="component" value="Unassembled WGS sequence"/>
</dbReference>
<evidence type="ECO:0000313" key="8">
    <source>
        <dbReference type="EMBL" id="OGK38591.1"/>
    </source>
</evidence>
<dbReference type="GO" id="GO:0003886">
    <property type="term" value="F:DNA (cytosine-5-)-methyltransferase activity"/>
    <property type="evidence" value="ECO:0007669"/>
    <property type="project" value="UniProtKB-EC"/>
</dbReference>
<evidence type="ECO:0000256" key="1">
    <source>
        <dbReference type="ARBA" id="ARBA00022603"/>
    </source>
</evidence>
<dbReference type="PROSITE" id="PS51679">
    <property type="entry name" value="SAM_MT_C5"/>
    <property type="match status" value="1"/>
</dbReference>
<dbReference type="PROSITE" id="PS00095">
    <property type="entry name" value="C5_MTASE_2"/>
    <property type="match status" value="1"/>
</dbReference>
<dbReference type="Gene3D" id="3.40.50.150">
    <property type="entry name" value="Vaccinia Virus protein VP39"/>
    <property type="match status" value="1"/>
</dbReference>
<keyword evidence="2 5" id="KW-0808">Transferase</keyword>
<evidence type="ECO:0000256" key="4">
    <source>
        <dbReference type="ARBA" id="ARBA00022747"/>
    </source>
</evidence>
<comment type="similarity">
    <text evidence="5 6">Belongs to the class I-like SAM-binding methyltransferase superfamily. C5-methyltransferase family.</text>
</comment>
<comment type="caution">
    <text evidence="8">The sequence shown here is derived from an EMBL/GenBank/DDBJ whole genome shotgun (WGS) entry which is preliminary data.</text>
</comment>